<dbReference type="RefSeq" id="XP_014158731.1">
    <property type="nucleotide sequence ID" value="XM_014303256.1"/>
</dbReference>
<dbReference type="GeneID" id="25903474"/>
<feature type="compositionally biased region" description="Low complexity" evidence="2">
    <location>
        <begin position="584"/>
        <end position="595"/>
    </location>
</feature>
<accession>A0A0L0G7D1</accession>
<name>A0A0L0G7D1_9EUKA</name>
<evidence type="ECO:0000256" key="1">
    <source>
        <dbReference type="SAM" id="Coils"/>
    </source>
</evidence>
<proteinExistence type="predicted"/>
<gene>
    <name evidence="3" type="ORF">SARC_02970</name>
</gene>
<feature type="compositionally biased region" description="Low complexity" evidence="2">
    <location>
        <begin position="336"/>
        <end position="352"/>
    </location>
</feature>
<feature type="region of interest" description="Disordered" evidence="2">
    <location>
        <begin position="320"/>
        <end position="382"/>
    </location>
</feature>
<feature type="compositionally biased region" description="Polar residues" evidence="2">
    <location>
        <begin position="251"/>
        <end position="260"/>
    </location>
</feature>
<feature type="compositionally biased region" description="Polar residues" evidence="2">
    <location>
        <begin position="516"/>
        <end position="530"/>
    </location>
</feature>
<dbReference type="Proteomes" id="UP000054560">
    <property type="component" value="Unassembled WGS sequence"/>
</dbReference>
<dbReference type="AlphaFoldDB" id="A0A0L0G7D1"/>
<feature type="compositionally biased region" description="Polar residues" evidence="2">
    <location>
        <begin position="320"/>
        <end position="335"/>
    </location>
</feature>
<feature type="compositionally biased region" description="Low complexity" evidence="2">
    <location>
        <begin position="294"/>
        <end position="304"/>
    </location>
</feature>
<protein>
    <submittedName>
        <fullName evidence="3">Uncharacterized protein</fullName>
    </submittedName>
</protein>
<organism evidence="3 4">
    <name type="scientific">Sphaeroforma arctica JP610</name>
    <dbReference type="NCBI Taxonomy" id="667725"/>
    <lineage>
        <taxon>Eukaryota</taxon>
        <taxon>Ichthyosporea</taxon>
        <taxon>Ichthyophonida</taxon>
        <taxon>Sphaeroforma</taxon>
    </lineage>
</organism>
<dbReference type="OrthoDB" id="21678at2759"/>
<dbReference type="EMBL" id="KQ241738">
    <property type="protein sequence ID" value="KNC84829.1"/>
    <property type="molecule type" value="Genomic_DNA"/>
</dbReference>
<feature type="compositionally biased region" description="Low complexity" evidence="2">
    <location>
        <begin position="271"/>
        <end position="286"/>
    </location>
</feature>
<feature type="compositionally biased region" description="Low complexity" evidence="2">
    <location>
        <begin position="460"/>
        <end position="484"/>
    </location>
</feature>
<evidence type="ECO:0000313" key="4">
    <source>
        <dbReference type="Proteomes" id="UP000054560"/>
    </source>
</evidence>
<feature type="coiled-coil region" evidence="1">
    <location>
        <begin position="31"/>
        <end position="58"/>
    </location>
</feature>
<feature type="compositionally biased region" description="Polar residues" evidence="2">
    <location>
        <begin position="366"/>
        <end position="382"/>
    </location>
</feature>
<keyword evidence="4" id="KW-1185">Reference proteome</keyword>
<feature type="compositionally biased region" description="Polar residues" evidence="2">
    <location>
        <begin position="486"/>
        <end position="500"/>
    </location>
</feature>
<evidence type="ECO:0000256" key="2">
    <source>
        <dbReference type="SAM" id="MobiDB-lite"/>
    </source>
</evidence>
<sequence>MSGSGPGRVKVRTGRPSSQPSKPVFEISQLTKEQRMVYNELTAELEKLRKDVDQKLEKVPHTIHKAKKGSGRKELAAGIAKLFTESDSSDSKLPDVGEFPDAKPLPKASSWTALLAKLKSDAVDSPPAALPAAVCQRRNSIDENHAVVLVPEDMPIFGHYPLTDTLITATCNHCDATVKESAFVQHMAQSHWESLTPKQMAELPAYAPPKPVQKNPSLKIIMKREPGVTVPKVTAVLDANPDSYATDDGSAKSNSGSDTPSRLRSDRDRNTPTNSTSKNRSRNSSPGASGRAKSQSSALPPSSLSVLTGKSSFIKNATSLVGEQSSTSSATKGTNGVSVPGSVGSSSAGEGVQITTSATDMPAINGKSTVQGSRKSTGVSVSKPTDTMVAKIGSLDTTSKAGLQDAAVSKNTGGLTSDGAATTTVVAEHGRNSLQATSAVASREQSRGPSPVPTVVLTDSNNHSTTTSLTTPAGTAAAGNPGPANKMTTQPVKSDDTYTSPYPHPQAPGQPKSIATGKSATPATANTSTGKPLGTPTAGSLTKSDSNDKLKAKNVKSRAKVGANGTKVGAAGTSKLSKKERLAKAAAAKGTDNAKQVTAKDSGTEPGGTNRKSSAGETNKSKDASDKQTVSQPKEPSLLTANPRPMAVKDYGARYLTPSIKTFSRRWDYSRLITGSYVLQEYYAAEATNHKRALLVLQQQQLLQQTAQQVSQTQATATKTLPSALPSSLPSAAALAAAAFDKSSPMVSRSTTPVPSTNMPTIIGVYI</sequence>
<feature type="region of interest" description="Disordered" evidence="2">
    <location>
        <begin position="1"/>
        <end position="23"/>
    </location>
</feature>
<reference evidence="3 4" key="1">
    <citation type="submission" date="2011-02" db="EMBL/GenBank/DDBJ databases">
        <title>The Genome Sequence of Sphaeroforma arctica JP610.</title>
        <authorList>
            <consortium name="The Broad Institute Genome Sequencing Platform"/>
            <person name="Russ C."/>
            <person name="Cuomo C."/>
            <person name="Young S.K."/>
            <person name="Zeng Q."/>
            <person name="Gargeya S."/>
            <person name="Alvarado L."/>
            <person name="Berlin A."/>
            <person name="Chapman S.B."/>
            <person name="Chen Z."/>
            <person name="Freedman E."/>
            <person name="Gellesch M."/>
            <person name="Goldberg J."/>
            <person name="Griggs A."/>
            <person name="Gujja S."/>
            <person name="Heilman E."/>
            <person name="Heiman D."/>
            <person name="Howarth C."/>
            <person name="Mehta T."/>
            <person name="Neiman D."/>
            <person name="Pearson M."/>
            <person name="Roberts A."/>
            <person name="Saif S."/>
            <person name="Shea T."/>
            <person name="Shenoy N."/>
            <person name="Sisk P."/>
            <person name="Stolte C."/>
            <person name="Sykes S."/>
            <person name="White J."/>
            <person name="Yandava C."/>
            <person name="Burger G."/>
            <person name="Gray M.W."/>
            <person name="Holland P.W.H."/>
            <person name="King N."/>
            <person name="Lang F.B.F."/>
            <person name="Roger A.J."/>
            <person name="Ruiz-Trillo I."/>
            <person name="Haas B."/>
            <person name="Nusbaum C."/>
            <person name="Birren B."/>
        </authorList>
    </citation>
    <scope>NUCLEOTIDE SEQUENCE [LARGE SCALE GENOMIC DNA]</scope>
    <source>
        <strain evidence="3 4">JP610</strain>
    </source>
</reference>
<feature type="region of interest" description="Disordered" evidence="2">
    <location>
        <begin position="240"/>
        <end position="304"/>
    </location>
</feature>
<feature type="region of interest" description="Disordered" evidence="2">
    <location>
        <begin position="429"/>
        <end position="644"/>
    </location>
</feature>
<feature type="compositionally biased region" description="Basic and acidic residues" evidence="2">
    <location>
        <begin position="261"/>
        <end position="270"/>
    </location>
</feature>
<keyword evidence="1" id="KW-0175">Coiled coil</keyword>
<evidence type="ECO:0000313" key="3">
    <source>
        <dbReference type="EMBL" id="KNC84829.1"/>
    </source>
</evidence>